<comment type="caution">
    <text evidence="1">The sequence shown here is derived from an EMBL/GenBank/DDBJ whole genome shotgun (WGS) entry which is preliminary data.</text>
</comment>
<sequence length="177" mass="19714">MTAISESVKQRDLKQTMQVLIPLEPLTLTYIKVSKTVYEFTRIRTGTLLYPDVLGLVIDVEPLSEVTKIGGIGKTMKRRITLINSSYESILLTLWGDMATNEGDVIERMREERPIVALSKVKISTYAGVLSLSSISITTLQVDPSIPSAKAIRERFNQKLGKKPGTTTWGKNKESVE</sequence>
<dbReference type="EMBL" id="CM037152">
    <property type="protein sequence ID" value="KAH7833848.1"/>
    <property type="molecule type" value="Genomic_DNA"/>
</dbReference>
<gene>
    <name evidence="1" type="ORF">Vadar_010411</name>
</gene>
<proteinExistence type="predicted"/>
<organism evidence="1 2">
    <name type="scientific">Vaccinium darrowii</name>
    <dbReference type="NCBI Taxonomy" id="229202"/>
    <lineage>
        <taxon>Eukaryota</taxon>
        <taxon>Viridiplantae</taxon>
        <taxon>Streptophyta</taxon>
        <taxon>Embryophyta</taxon>
        <taxon>Tracheophyta</taxon>
        <taxon>Spermatophyta</taxon>
        <taxon>Magnoliopsida</taxon>
        <taxon>eudicotyledons</taxon>
        <taxon>Gunneridae</taxon>
        <taxon>Pentapetalae</taxon>
        <taxon>asterids</taxon>
        <taxon>Ericales</taxon>
        <taxon>Ericaceae</taxon>
        <taxon>Vaccinioideae</taxon>
        <taxon>Vaccinieae</taxon>
        <taxon>Vaccinium</taxon>
    </lineage>
</organism>
<keyword evidence="2" id="KW-1185">Reference proteome</keyword>
<evidence type="ECO:0000313" key="2">
    <source>
        <dbReference type="Proteomes" id="UP000828048"/>
    </source>
</evidence>
<dbReference type="Proteomes" id="UP000828048">
    <property type="component" value="Chromosome 2"/>
</dbReference>
<evidence type="ECO:0000313" key="1">
    <source>
        <dbReference type="EMBL" id="KAH7833848.1"/>
    </source>
</evidence>
<name>A0ACB7WZP9_9ERIC</name>
<accession>A0ACB7WZP9</accession>
<protein>
    <submittedName>
        <fullName evidence="1">Uncharacterized protein</fullName>
    </submittedName>
</protein>
<reference evidence="1 2" key="1">
    <citation type="journal article" date="2021" name="Hortic Res">
        <title>High-quality reference genome and annotation aids understanding of berry development for evergreen blueberry (Vaccinium darrowii).</title>
        <authorList>
            <person name="Yu J."/>
            <person name="Hulse-Kemp A.M."/>
            <person name="Babiker E."/>
            <person name="Staton M."/>
        </authorList>
    </citation>
    <scope>NUCLEOTIDE SEQUENCE [LARGE SCALE GENOMIC DNA]</scope>
    <source>
        <strain evidence="2">cv. NJ 8807/NJ 8810</strain>
        <tissue evidence="1">Young leaf</tissue>
    </source>
</reference>